<evidence type="ECO:0000313" key="4">
    <source>
        <dbReference type="EMBL" id="BCS28183.1"/>
    </source>
</evidence>
<protein>
    <recommendedName>
        <fullName evidence="6">Caib baif family enzyme</fullName>
    </recommendedName>
</protein>
<gene>
    <name evidence="4" type="ORF">APUU_61231A</name>
</gene>
<feature type="region of interest" description="Disordered" evidence="1">
    <location>
        <begin position="624"/>
        <end position="647"/>
    </location>
</feature>
<dbReference type="InterPro" id="IPR010839">
    <property type="entry name" value="AtuA_N"/>
</dbReference>
<evidence type="ECO:0000256" key="1">
    <source>
        <dbReference type="SAM" id="MobiDB-lite"/>
    </source>
</evidence>
<sequence length="661" mass="71551">MDSIQPNRSEALPERLCQIITPIGMLGYGFNVEDVEYGLHLSLETETPTAIVVDSGSTDSGPAKLALGTMTCPRSAYERDLRQLIRLVRQYRVPLLITSAGGDGSDAHVDEFLDIIRNILETSDPSTQNSLKILSVYSETSQEWVLQHLKAGKVSGCGPCVPLLTTQDIEATPTIVGQIGPEPMLQAMAAHPDFDILVAGRSYDPSPHVAFCAFHHYEKSYRKVRDLDPTTLGGFTHMGKLMECGGVCATPKCAASMGVIYRDGTFDIRPLASGSRCTPTSVAAHALYEKSRPDMLHGPGGYLDVTTATYSVLNDGIAIHASGAVFKASKHEKTAYTIRFEGAKAIGYRTIFMGSICDPILIQQLPSFLSRVNAYVAEQHSQVQDGWSLDFHIYGFDSTRPAQLPGEVFLVGETLAETQALATSIASCARIACVHGPYEGQKATSGNFGMGIGGKLEIEMGVCTEFSVYHLVQLEEGQEEAEEIRPHKEPDCPEAADGKFVKWQMVILGNGPRLGSIDCNFAGTTDHSQRTNALTAGSSVQNSAFSAKARTLGSIASVVRSKNAGPYEITLDVMFDDAAVYHRIKESGLLTPGRIAELYDIAVADIVWSGFFDPALAFKATIPRRRRGHEKPQPSGGFMENDVHGSQNHLPLMNLSLESSI</sequence>
<evidence type="ECO:0008006" key="6">
    <source>
        <dbReference type="Google" id="ProtNLM"/>
    </source>
</evidence>
<dbReference type="GeneID" id="64978180"/>
<reference evidence="4" key="2">
    <citation type="submission" date="2021-02" db="EMBL/GenBank/DDBJ databases">
        <title>Aspergillus puulaauensis MK2 genome sequence.</title>
        <authorList>
            <person name="Futagami T."/>
            <person name="Mori K."/>
            <person name="Kadooka C."/>
            <person name="Tanaka T."/>
        </authorList>
    </citation>
    <scope>NUCLEOTIDE SEQUENCE</scope>
    <source>
        <strain evidence="4">MK2</strain>
    </source>
</reference>
<dbReference type="AlphaFoldDB" id="A0A7R7XWG0"/>
<dbReference type="Proteomes" id="UP000654913">
    <property type="component" value="Chromosome 6"/>
</dbReference>
<evidence type="ECO:0000259" key="3">
    <source>
        <dbReference type="Pfam" id="PF14330"/>
    </source>
</evidence>
<dbReference type="InterPro" id="IPR025496">
    <property type="entry name" value="DUF4387"/>
</dbReference>
<proteinExistence type="predicted"/>
<name>A0A7R7XWG0_9EURO</name>
<evidence type="ECO:0000313" key="5">
    <source>
        <dbReference type="Proteomes" id="UP000654913"/>
    </source>
</evidence>
<evidence type="ECO:0000259" key="2">
    <source>
        <dbReference type="Pfam" id="PF07287"/>
    </source>
</evidence>
<dbReference type="EMBL" id="AP024448">
    <property type="protein sequence ID" value="BCS28183.1"/>
    <property type="molecule type" value="Genomic_DNA"/>
</dbReference>
<dbReference type="Pfam" id="PF07287">
    <property type="entry name" value="AtuA"/>
    <property type="match status" value="1"/>
</dbReference>
<dbReference type="RefSeq" id="XP_041560369.1">
    <property type="nucleotide sequence ID" value="XM_041694551.1"/>
</dbReference>
<feature type="domain" description="DUF4387" evidence="3">
    <location>
        <begin position="552"/>
        <end position="655"/>
    </location>
</feature>
<reference evidence="4" key="1">
    <citation type="submission" date="2021-01" db="EMBL/GenBank/DDBJ databases">
        <authorList>
            <consortium name="Aspergillus puulaauensis MK2 genome sequencing consortium"/>
            <person name="Kazuki M."/>
            <person name="Futagami T."/>
        </authorList>
    </citation>
    <scope>NUCLEOTIDE SEQUENCE</scope>
    <source>
        <strain evidence="4">MK2</strain>
    </source>
</reference>
<keyword evidence="5" id="KW-1185">Reference proteome</keyword>
<dbReference type="OrthoDB" id="5863171at2759"/>
<feature type="domain" description="Acyclic terpene utilisation N-terminal" evidence="2">
    <location>
        <begin position="81"/>
        <end position="427"/>
    </location>
</feature>
<dbReference type="Pfam" id="PF14330">
    <property type="entry name" value="DUF4387"/>
    <property type="match status" value="1"/>
</dbReference>
<dbReference type="KEGG" id="apuu:APUU_61231A"/>
<accession>A0A7R7XWG0</accession>
<organism evidence="4 5">
    <name type="scientific">Aspergillus puulaauensis</name>
    <dbReference type="NCBI Taxonomy" id="1220207"/>
    <lineage>
        <taxon>Eukaryota</taxon>
        <taxon>Fungi</taxon>
        <taxon>Dikarya</taxon>
        <taxon>Ascomycota</taxon>
        <taxon>Pezizomycotina</taxon>
        <taxon>Eurotiomycetes</taxon>
        <taxon>Eurotiomycetidae</taxon>
        <taxon>Eurotiales</taxon>
        <taxon>Aspergillaceae</taxon>
        <taxon>Aspergillus</taxon>
    </lineage>
</organism>